<dbReference type="PANTHER" id="PTHR30115:SF11">
    <property type="entry name" value="NITROGEN REGULATORY PROTEIN P-II HOMOLOG"/>
    <property type="match status" value="1"/>
</dbReference>
<organism evidence="2 3">
    <name type="scientific">Chloracidobacterium validum</name>
    <dbReference type="NCBI Taxonomy" id="2821543"/>
    <lineage>
        <taxon>Bacteria</taxon>
        <taxon>Pseudomonadati</taxon>
        <taxon>Acidobacteriota</taxon>
        <taxon>Terriglobia</taxon>
        <taxon>Terriglobales</taxon>
        <taxon>Acidobacteriaceae</taxon>
        <taxon>Chloracidobacterium</taxon>
    </lineage>
</organism>
<proteinExistence type="inferred from homology"/>
<dbReference type="Proteomes" id="UP000676506">
    <property type="component" value="Chromosome 1"/>
</dbReference>
<dbReference type="SMART" id="SM00938">
    <property type="entry name" value="P-II"/>
    <property type="match status" value="1"/>
</dbReference>
<accession>A0ABX8B8S2</accession>
<dbReference type="PROSITE" id="PS51343">
    <property type="entry name" value="PII_GLNB_DOM"/>
    <property type="match status" value="1"/>
</dbReference>
<dbReference type="InterPro" id="IPR015867">
    <property type="entry name" value="N-reg_PII/ATP_PRibTrfase_C"/>
</dbReference>
<dbReference type="RefSeq" id="WP_211428952.1">
    <property type="nucleotide sequence ID" value="NZ_CP072648.1"/>
</dbReference>
<keyword evidence="3" id="KW-1185">Reference proteome</keyword>
<protein>
    <submittedName>
        <fullName evidence="2">P-II family nitrogen regulator</fullName>
    </submittedName>
</protein>
<dbReference type="Gene3D" id="3.30.70.120">
    <property type="match status" value="1"/>
</dbReference>
<sequence>MKLITAIIRPERLADVKSALFRVGVTGLSVSGIRGHGGEPEIVEHVRGQRIVVEFTEKVELRMAVSEPFVEPAINAILSAARTGSVGDGKIFVQPLERVIRIRTGEENEAALTPLTADEVQARALQETPGKTTGKLGKTP</sequence>
<reference evidence="2 3" key="1">
    <citation type="submission" date="2021-03" db="EMBL/GenBank/DDBJ databases">
        <title>Genomic and phenotypic characterization of Chloracidobacterium isolates provides evidence for multiple species.</title>
        <authorList>
            <person name="Saini M.K."/>
            <person name="Costas A.M.G."/>
            <person name="Tank M."/>
            <person name="Bryant D.A."/>
        </authorList>
    </citation>
    <scope>NUCLEOTIDE SEQUENCE [LARGE SCALE GENOMIC DNA]</scope>
    <source>
        <strain evidence="2 3">BV2-C</strain>
    </source>
</reference>
<evidence type="ECO:0000313" key="3">
    <source>
        <dbReference type="Proteomes" id="UP000676506"/>
    </source>
</evidence>
<dbReference type="EMBL" id="CP072648">
    <property type="protein sequence ID" value="QUW03061.1"/>
    <property type="molecule type" value="Genomic_DNA"/>
</dbReference>
<dbReference type="InterPro" id="IPR011322">
    <property type="entry name" value="N-reg_PII-like_a/b"/>
</dbReference>
<evidence type="ECO:0000313" key="2">
    <source>
        <dbReference type="EMBL" id="QUW03061.1"/>
    </source>
</evidence>
<comment type="similarity">
    <text evidence="1">Belongs to the P(II) protein family.</text>
</comment>
<dbReference type="PANTHER" id="PTHR30115">
    <property type="entry name" value="NITROGEN REGULATORY PROTEIN P-II"/>
    <property type="match status" value="1"/>
</dbReference>
<dbReference type="InterPro" id="IPR017918">
    <property type="entry name" value="N-reg_PII_CS"/>
</dbReference>
<dbReference type="PROSITE" id="PS00638">
    <property type="entry name" value="PII_GLNB_CTER"/>
    <property type="match status" value="1"/>
</dbReference>
<gene>
    <name evidence="2" type="ORF">J8C06_01040</name>
</gene>
<dbReference type="InterPro" id="IPR002187">
    <property type="entry name" value="N-reg_PII"/>
</dbReference>
<name>A0ABX8B8S2_9BACT</name>
<dbReference type="SUPFAM" id="SSF54913">
    <property type="entry name" value="GlnB-like"/>
    <property type="match status" value="1"/>
</dbReference>
<evidence type="ECO:0000256" key="1">
    <source>
        <dbReference type="RuleBase" id="RU003936"/>
    </source>
</evidence>
<dbReference type="PRINTS" id="PR00340">
    <property type="entry name" value="PIIGLNB"/>
</dbReference>
<dbReference type="Pfam" id="PF00543">
    <property type="entry name" value="P-II"/>
    <property type="match status" value="1"/>
</dbReference>